<dbReference type="Proteomes" id="UP001241169">
    <property type="component" value="Unassembled WGS sequence"/>
</dbReference>
<dbReference type="GeneID" id="85374558"/>
<protein>
    <submittedName>
        <fullName evidence="1">Uncharacterized protein</fullName>
    </submittedName>
</protein>
<keyword evidence="2" id="KW-1185">Reference proteome</keyword>
<dbReference type="EMBL" id="MOPA01000005">
    <property type="protein sequence ID" value="KAK1540398.1"/>
    <property type="molecule type" value="Genomic_DNA"/>
</dbReference>
<comment type="caution">
    <text evidence="1">The sequence shown here is derived from an EMBL/GenBank/DDBJ whole genome shotgun (WGS) entry which is preliminary data.</text>
</comment>
<evidence type="ECO:0000313" key="1">
    <source>
        <dbReference type="EMBL" id="KAK1540398.1"/>
    </source>
</evidence>
<dbReference type="RefSeq" id="XP_060349533.1">
    <property type="nucleotide sequence ID" value="XM_060490659.1"/>
</dbReference>
<accession>A0ABQ9SLT0</accession>
<proteinExistence type="predicted"/>
<name>A0ABQ9SLT0_9PEZI</name>
<evidence type="ECO:0000313" key="2">
    <source>
        <dbReference type="Proteomes" id="UP001241169"/>
    </source>
</evidence>
<sequence length="102" mass="11491">MTARLEFPYVHSKWKRTWHAGLALAVQLMMDVYTDAKCRTDTSLNMEWQASEVEFGFAACVQRRRATVNMSAQGQSHSVLRESFRATLVDLVGVGEAKLSLP</sequence>
<organism evidence="1 2">
    <name type="scientific">Colletotrichum paranaense</name>
    <dbReference type="NCBI Taxonomy" id="1914294"/>
    <lineage>
        <taxon>Eukaryota</taxon>
        <taxon>Fungi</taxon>
        <taxon>Dikarya</taxon>
        <taxon>Ascomycota</taxon>
        <taxon>Pezizomycotina</taxon>
        <taxon>Sordariomycetes</taxon>
        <taxon>Hypocreomycetidae</taxon>
        <taxon>Glomerellales</taxon>
        <taxon>Glomerellaceae</taxon>
        <taxon>Colletotrichum</taxon>
        <taxon>Colletotrichum acutatum species complex</taxon>
    </lineage>
</organism>
<reference evidence="1 2" key="1">
    <citation type="submission" date="2016-10" db="EMBL/GenBank/DDBJ databases">
        <title>The genome sequence of Colletotrichum fioriniae PJ7.</title>
        <authorList>
            <person name="Baroncelli R."/>
        </authorList>
    </citation>
    <scope>NUCLEOTIDE SEQUENCE [LARGE SCALE GENOMIC DNA]</scope>
    <source>
        <strain evidence="1 2">IMI 384185</strain>
    </source>
</reference>
<gene>
    <name evidence="1" type="ORF">CPAR01_06387</name>
</gene>